<dbReference type="GO" id="GO:0008270">
    <property type="term" value="F:zinc ion binding"/>
    <property type="evidence" value="ECO:0007669"/>
    <property type="project" value="InterPro"/>
</dbReference>
<dbReference type="InterPro" id="IPR046960">
    <property type="entry name" value="PPR_At4g14850-like_plant"/>
</dbReference>
<dbReference type="PANTHER" id="PTHR47926:SF402">
    <property type="entry name" value="TETRATRICOPEPTIDE-LIKE HELICAL DOMAIN SUPERFAMILY, DYW DOMAIN-CONTAINING PROTEIN"/>
    <property type="match status" value="1"/>
</dbReference>
<dbReference type="Pfam" id="PF13041">
    <property type="entry name" value="PPR_2"/>
    <property type="match status" value="2"/>
</dbReference>
<evidence type="ECO:0000259" key="4">
    <source>
        <dbReference type="Pfam" id="PF14432"/>
    </source>
</evidence>
<dbReference type="Gene3D" id="1.25.40.10">
    <property type="entry name" value="Tetratricopeptide repeat domain"/>
    <property type="match status" value="4"/>
</dbReference>
<organism evidence="5 6">
    <name type="scientific">Kalanchoe fedtschenkoi</name>
    <name type="common">Lavender scallops</name>
    <name type="synonym">South American air plant</name>
    <dbReference type="NCBI Taxonomy" id="63787"/>
    <lineage>
        <taxon>Eukaryota</taxon>
        <taxon>Viridiplantae</taxon>
        <taxon>Streptophyta</taxon>
        <taxon>Embryophyta</taxon>
        <taxon>Tracheophyta</taxon>
        <taxon>Spermatophyta</taxon>
        <taxon>Magnoliopsida</taxon>
        <taxon>eudicotyledons</taxon>
        <taxon>Gunneridae</taxon>
        <taxon>Pentapetalae</taxon>
        <taxon>Saxifragales</taxon>
        <taxon>Crassulaceae</taxon>
        <taxon>Kalanchoe</taxon>
    </lineage>
</organism>
<keyword evidence="2" id="KW-0677">Repeat</keyword>
<name>A0A7N0UW11_KALFE</name>
<proteinExistence type="inferred from homology"/>
<dbReference type="NCBIfam" id="TIGR00756">
    <property type="entry name" value="PPR"/>
    <property type="match status" value="4"/>
</dbReference>
<evidence type="ECO:0000256" key="1">
    <source>
        <dbReference type="ARBA" id="ARBA00006643"/>
    </source>
</evidence>
<sequence length="631" mass="69648">MVALSILQSTPAPHRAARINSNNTSLLGLESCSSMAELRQRHAHIIKLGLSSDNDAMGRVIKFCASTSGYIDYATKLFDGMPQPDVFIFNTVMKCLAQRHLVNHCIALYLVMLESLVCPNSFTFPILIKACAVSNAVAQGRYVHCMAVKFGLHSDLYSLNCLIQMYASFRLLDEARRAFDQMSQPNAVSWTTMISGCSKWGRVDEAYEIFQLMADKKSNPAACNAMLTGYFQSSRFQEAFALFDRLLAEDVTLDKLTATSMLSACTGLGALERGEWIHRRVEKGAIEVDSKLAASLVDMYCKCGSLEKAFKAFSSFPQKVVSLSAWNSMIGGLAIHGRGEAAVELFTEMEKKKIAPDHITFVNLLNACAHSGLVEEGQFYFGHMSRVYGIEPRAAHYGCVVDLLGRAGLLSKAKELLDEMVQSVGPDAGAFGALLGACRVHGDVALGEETGLKLIELDPENSGRYVLLGNLYANAGRWEDVANIRNLMSIRGVKKPPGSSMIELGGSVDEFTAGGNSHPESSEIYSKVHEMLERIRRIGYTADTDDVLHELSDEEKESPLQFHSEKLAIAYGLIRSGPGESLRVTKNLRVCRDCHEATKLVSLAYSREIIVRDRSRFHHFRHGKCSCNDYW</sequence>
<dbReference type="EnsemblPlants" id="Kaladp0089s0104.1.v1.1">
    <property type="protein sequence ID" value="Kaladp0089s0104.1.v1.1.CDS.1"/>
    <property type="gene ID" value="Kaladp0089s0104.v1.1"/>
</dbReference>
<dbReference type="AlphaFoldDB" id="A0A7N0UW11"/>
<dbReference type="FunFam" id="1.25.40.10:FF:000470">
    <property type="entry name" value="Pentatricopeptide repeat-containing protein At5g66520"/>
    <property type="match status" value="1"/>
</dbReference>
<dbReference type="Proteomes" id="UP000594263">
    <property type="component" value="Unplaced"/>
</dbReference>
<evidence type="ECO:0000256" key="3">
    <source>
        <dbReference type="PROSITE-ProRule" id="PRU00708"/>
    </source>
</evidence>
<dbReference type="Pfam" id="PF20431">
    <property type="entry name" value="E_motif"/>
    <property type="match status" value="1"/>
</dbReference>
<protein>
    <recommendedName>
        <fullName evidence="4">DYW domain-containing protein</fullName>
    </recommendedName>
</protein>
<dbReference type="InterPro" id="IPR011990">
    <property type="entry name" value="TPR-like_helical_dom_sf"/>
</dbReference>
<dbReference type="Pfam" id="PF14432">
    <property type="entry name" value="DYW_deaminase"/>
    <property type="match status" value="1"/>
</dbReference>
<dbReference type="OMA" id="KFCAISE"/>
<evidence type="ECO:0000313" key="6">
    <source>
        <dbReference type="Proteomes" id="UP000594263"/>
    </source>
</evidence>
<feature type="repeat" description="PPR" evidence="3">
    <location>
        <begin position="186"/>
        <end position="220"/>
    </location>
</feature>
<dbReference type="GO" id="GO:0003729">
    <property type="term" value="F:mRNA binding"/>
    <property type="evidence" value="ECO:0007669"/>
    <property type="project" value="UniProtKB-ARBA"/>
</dbReference>
<dbReference type="Gramene" id="Kaladp0089s0104.1.v1.1">
    <property type="protein sequence ID" value="Kaladp0089s0104.1.v1.1.CDS.1"/>
    <property type="gene ID" value="Kaladp0089s0104.v1.1"/>
</dbReference>
<keyword evidence="6" id="KW-1185">Reference proteome</keyword>
<evidence type="ECO:0000313" key="5">
    <source>
        <dbReference type="EnsemblPlants" id="Kaladp0089s0104.1.v1.1.CDS.1"/>
    </source>
</evidence>
<evidence type="ECO:0000256" key="2">
    <source>
        <dbReference type="ARBA" id="ARBA00022737"/>
    </source>
</evidence>
<dbReference type="FunFam" id="1.25.40.10:FF:000690">
    <property type="entry name" value="Pentatricopeptide repeat-containing protein"/>
    <property type="match status" value="1"/>
</dbReference>
<reference evidence="5" key="1">
    <citation type="submission" date="2021-01" db="UniProtKB">
        <authorList>
            <consortium name="EnsemblPlants"/>
        </authorList>
    </citation>
    <scope>IDENTIFICATION</scope>
</reference>
<comment type="similarity">
    <text evidence="1">Belongs to the PPR family. PCMP-H subfamily.</text>
</comment>
<dbReference type="SUPFAM" id="SSF81901">
    <property type="entry name" value="HCP-like"/>
    <property type="match status" value="1"/>
</dbReference>
<accession>A0A7N0UW11</accession>
<dbReference type="InterPro" id="IPR032867">
    <property type="entry name" value="DYW_dom"/>
</dbReference>
<dbReference type="Pfam" id="PF01535">
    <property type="entry name" value="PPR"/>
    <property type="match status" value="5"/>
</dbReference>
<dbReference type="PROSITE" id="PS51375">
    <property type="entry name" value="PPR"/>
    <property type="match status" value="2"/>
</dbReference>
<dbReference type="PANTHER" id="PTHR47926">
    <property type="entry name" value="PENTATRICOPEPTIDE REPEAT-CONTAINING PROTEIN"/>
    <property type="match status" value="1"/>
</dbReference>
<dbReference type="InterPro" id="IPR002885">
    <property type="entry name" value="PPR_rpt"/>
</dbReference>
<dbReference type="InterPro" id="IPR046848">
    <property type="entry name" value="E_motif"/>
</dbReference>
<feature type="domain" description="DYW" evidence="4">
    <location>
        <begin position="539"/>
        <end position="631"/>
    </location>
</feature>
<dbReference type="GO" id="GO:0009451">
    <property type="term" value="P:RNA modification"/>
    <property type="evidence" value="ECO:0007669"/>
    <property type="project" value="InterPro"/>
</dbReference>
<feature type="repeat" description="PPR" evidence="3">
    <location>
        <begin position="322"/>
        <end position="356"/>
    </location>
</feature>